<evidence type="ECO:0000313" key="1">
    <source>
        <dbReference type="EMBL" id="OJD20950.1"/>
    </source>
</evidence>
<organism evidence="1 2">
    <name type="scientific">Blastomyces percursus</name>
    <dbReference type="NCBI Taxonomy" id="1658174"/>
    <lineage>
        <taxon>Eukaryota</taxon>
        <taxon>Fungi</taxon>
        <taxon>Dikarya</taxon>
        <taxon>Ascomycota</taxon>
        <taxon>Pezizomycotina</taxon>
        <taxon>Eurotiomycetes</taxon>
        <taxon>Eurotiomycetidae</taxon>
        <taxon>Onygenales</taxon>
        <taxon>Ajellomycetaceae</taxon>
        <taxon>Blastomyces</taxon>
    </lineage>
</organism>
<comment type="caution">
    <text evidence="1">The sequence shown here is derived from an EMBL/GenBank/DDBJ whole genome shotgun (WGS) entry which is preliminary data.</text>
</comment>
<sequence>MANAKYFHWALVVTNPRTGMIYPNTNRGGPYAFHTNHHAHLLNSTSLRALIRISSVSLLNREFHQRIADRIRTVPVVGLTCRPWLWKAIQLLAEEGLLGFNSNRPGFFTDLENECLLAISRGRQKKVVMIKSECDGSTS</sequence>
<dbReference type="EMBL" id="LGTZ01001626">
    <property type="protein sequence ID" value="OJD20950.1"/>
    <property type="molecule type" value="Genomic_DNA"/>
</dbReference>
<proteinExistence type="predicted"/>
<dbReference type="VEuPathDB" id="FungiDB:ACJ73_07712"/>
<name>A0A1J9PXA9_9EURO</name>
<gene>
    <name evidence="1" type="ORF">ACJ73_07712</name>
</gene>
<dbReference type="Proteomes" id="UP000242791">
    <property type="component" value="Unassembled WGS sequence"/>
</dbReference>
<dbReference type="AlphaFoldDB" id="A0A1J9PXA9"/>
<accession>A0A1J9PXA9</accession>
<keyword evidence="2" id="KW-1185">Reference proteome</keyword>
<protein>
    <submittedName>
        <fullName evidence="1">Uncharacterized protein</fullName>
    </submittedName>
</protein>
<reference evidence="1 2" key="1">
    <citation type="submission" date="2015-08" db="EMBL/GenBank/DDBJ databases">
        <title>Emmonsia species relationships and genome sequence.</title>
        <authorList>
            <person name="Cuomo C.A."/>
            <person name="Schwartz I.S."/>
            <person name="Kenyon C."/>
            <person name="De Hoog G.S."/>
            <person name="Govender N.P."/>
            <person name="Botha A."/>
            <person name="Moreno L."/>
            <person name="De Vries M."/>
            <person name="Munoz J.F."/>
            <person name="Stielow J.B."/>
        </authorList>
    </citation>
    <scope>NUCLEOTIDE SEQUENCE [LARGE SCALE GENOMIC DNA]</scope>
    <source>
        <strain evidence="1 2">EI222</strain>
    </source>
</reference>
<evidence type="ECO:0000313" key="2">
    <source>
        <dbReference type="Proteomes" id="UP000242791"/>
    </source>
</evidence>
<dbReference type="OrthoDB" id="3016366at2759"/>